<dbReference type="SUPFAM" id="SSF54928">
    <property type="entry name" value="RNA-binding domain, RBD"/>
    <property type="match status" value="3"/>
</dbReference>
<dbReference type="GO" id="GO:0003723">
    <property type="term" value="F:RNA binding"/>
    <property type="evidence" value="ECO:0007669"/>
    <property type="project" value="UniProtKB-UniRule"/>
</dbReference>
<dbReference type="InterPro" id="IPR035979">
    <property type="entry name" value="RBD_domain_sf"/>
</dbReference>
<dbReference type="Proteomes" id="UP001530377">
    <property type="component" value="Unassembled WGS sequence"/>
</dbReference>
<feature type="region of interest" description="Disordered" evidence="6">
    <location>
        <begin position="183"/>
        <end position="214"/>
    </location>
</feature>
<evidence type="ECO:0000313" key="8">
    <source>
        <dbReference type="EMBL" id="KAL3826622.1"/>
    </source>
</evidence>
<feature type="compositionally biased region" description="Basic residues" evidence="6">
    <location>
        <begin position="775"/>
        <end position="787"/>
    </location>
</feature>
<dbReference type="InterPro" id="IPR000504">
    <property type="entry name" value="RRM_dom"/>
</dbReference>
<evidence type="ECO:0000313" key="9">
    <source>
        <dbReference type="Proteomes" id="UP001530377"/>
    </source>
</evidence>
<dbReference type="PANTHER" id="PTHR48039">
    <property type="entry name" value="RNA-BINDING MOTIF PROTEIN 14B"/>
    <property type="match status" value="1"/>
</dbReference>
<evidence type="ECO:0000256" key="5">
    <source>
        <dbReference type="PROSITE-ProRule" id="PRU00176"/>
    </source>
</evidence>
<feature type="compositionally biased region" description="Basic and acidic residues" evidence="6">
    <location>
        <begin position="199"/>
        <end position="210"/>
    </location>
</feature>
<feature type="region of interest" description="Disordered" evidence="6">
    <location>
        <begin position="701"/>
        <end position="791"/>
    </location>
</feature>
<accession>A0ABD3SPW7</accession>
<dbReference type="PANTHER" id="PTHR48039:SF5">
    <property type="entry name" value="RNA-BINDING PROTEIN 28"/>
    <property type="match status" value="1"/>
</dbReference>
<feature type="domain" description="RRM" evidence="7">
    <location>
        <begin position="62"/>
        <end position="152"/>
    </location>
</feature>
<comment type="caution">
    <text evidence="8">The sequence shown here is derived from an EMBL/GenBank/DDBJ whole genome shotgun (WGS) entry which is preliminary data.</text>
</comment>
<proteinExistence type="predicted"/>
<comment type="subcellular location">
    <subcellularLocation>
        <location evidence="1">Nucleus</location>
    </subcellularLocation>
</comment>
<dbReference type="SMART" id="SM00360">
    <property type="entry name" value="RRM"/>
    <property type="match status" value="2"/>
</dbReference>
<dbReference type="PROSITE" id="PS50102">
    <property type="entry name" value="RRM"/>
    <property type="match status" value="2"/>
</dbReference>
<dbReference type="InterPro" id="IPR051945">
    <property type="entry name" value="RRM_MRD1_RNA_proc_ribogen"/>
</dbReference>
<evidence type="ECO:0000259" key="7">
    <source>
        <dbReference type="PROSITE" id="PS50102"/>
    </source>
</evidence>
<dbReference type="EMBL" id="JALLPB020000018">
    <property type="protein sequence ID" value="KAL3826622.1"/>
    <property type="molecule type" value="Genomic_DNA"/>
</dbReference>
<reference evidence="8 9" key="1">
    <citation type="submission" date="2024-10" db="EMBL/GenBank/DDBJ databases">
        <title>Updated reference genomes for cyclostephanoid diatoms.</title>
        <authorList>
            <person name="Roberts W.R."/>
            <person name="Alverson A.J."/>
        </authorList>
    </citation>
    <scope>NUCLEOTIDE SEQUENCE [LARGE SCALE GENOMIC DNA]</scope>
    <source>
        <strain evidence="8 9">AJA228-03</strain>
    </source>
</reference>
<evidence type="ECO:0000256" key="4">
    <source>
        <dbReference type="ARBA" id="ARBA00023242"/>
    </source>
</evidence>
<feature type="region of interest" description="Disordered" evidence="6">
    <location>
        <begin position="83"/>
        <end position="122"/>
    </location>
</feature>
<feature type="compositionally biased region" description="Basic and acidic residues" evidence="6">
    <location>
        <begin position="763"/>
        <end position="774"/>
    </location>
</feature>
<feature type="compositionally biased region" description="Low complexity" evidence="6">
    <location>
        <begin position="184"/>
        <end position="194"/>
    </location>
</feature>
<feature type="domain" description="RRM" evidence="7">
    <location>
        <begin position="254"/>
        <end position="339"/>
    </location>
</feature>
<keyword evidence="9" id="KW-1185">Reference proteome</keyword>
<name>A0ABD3SPW7_9STRA</name>
<feature type="compositionally biased region" description="Basic and acidic residues" evidence="6">
    <location>
        <begin position="744"/>
        <end position="755"/>
    </location>
</feature>
<dbReference type="Pfam" id="PF00076">
    <property type="entry name" value="RRM_1"/>
    <property type="match status" value="1"/>
</dbReference>
<dbReference type="InterPro" id="IPR012677">
    <property type="entry name" value="Nucleotide-bd_a/b_plait_sf"/>
</dbReference>
<keyword evidence="2" id="KW-0677">Repeat</keyword>
<dbReference type="Gene3D" id="3.30.70.330">
    <property type="match status" value="4"/>
</dbReference>
<evidence type="ECO:0000256" key="6">
    <source>
        <dbReference type="SAM" id="MobiDB-lite"/>
    </source>
</evidence>
<dbReference type="GO" id="GO:0005634">
    <property type="term" value="C:nucleus"/>
    <property type="evidence" value="ECO:0007669"/>
    <property type="project" value="UniProtKB-SubCell"/>
</dbReference>
<organism evidence="8 9">
    <name type="scientific">Cyclostephanos tholiformis</name>
    <dbReference type="NCBI Taxonomy" id="382380"/>
    <lineage>
        <taxon>Eukaryota</taxon>
        <taxon>Sar</taxon>
        <taxon>Stramenopiles</taxon>
        <taxon>Ochrophyta</taxon>
        <taxon>Bacillariophyta</taxon>
        <taxon>Coscinodiscophyceae</taxon>
        <taxon>Thalassiosirophycidae</taxon>
        <taxon>Stephanodiscales</taxon>
        <taxon>Stephanodiscaceae</taxon>
        <taxon>Cyclostephanos</taxon>
    </lineage>
</organism>
<keyword evidence="3 5" id="KW-0694">RNA-binding</keyword>
<protein>
    <recommendedName>
        <fullName evidence="7">RRM domain-containing protein</fullName>
    </recommendedName>
</protein>
<evidence type="ECO:0000256" key="3">
    <source>
        <dbReference type="ARBA" id="ARBA00022884"/>
    </source>
</evidence>
<feature type="compositionally biased region" description="Basic residues" evidence="6">
    <location>
        <begin position="701"/>
        <end position="717"/>
    </location>
</feature>
<keyword evidence="4" id="KW-0539">Nucleus</keyword>
<feature type="region of interest" description="Disordered" evidence="6">
    <location>
        <begin position="1"/>
        <end position="55"/>
    </location>
</feature>
<dbReference type="AlphaFoldDB" id="A0ABD3SPW7"/>
<evidence type="ECO:0000256" key="2">
    <source>
        <dbReference type="ARBA" id="ARBA00022737"/>
    </source>
</evidence>
<sequence>MLLEDRRGGAGVGAGQRQQQARSKPGIIIDRKDTNGNGGNKNGDDGECDASTVGRRKVADPRTLFVKFHPPSASITRQHLSDHFSNYGPVNRCSVIRNSKSRRTTDDGDNDNDDGVTRKEDRGTRGFGFVRFVNEEDARNVAEAIRAKNSRNGGGGRGLGGGGGEVMVVDGVSHIIRAELATDASSSPAAGSSPRRMKRGVEDGTAKRVGGDGAAKEPAAVIGVGDSDISTKKNYDKDDADAAYKVEAKRKRTSRVIIRNLSFHATERHVRTVMENTFGPVASIDLPAVPGAAASTRTPRHRGFAFVTFANASDARMAVSSGGDDGAKERETGVFRGTAFVRFETEKACMSAMTAASGGVGGGDNVGAEGGVIDGAQQFVSGKNIAMGLGADGVGGLGDPSSGMGLILRGRTILVDLAVDRTTASSLAVRRDDDGKPIKKMVGKDRRNLYLKNEGRVMSIAESGDAREASARHGGLWEDLPPGDRAKRERAFADKSTKLRSPLFFINPHRISIRNLAKHVDEAALKRLVFGALKTGLKEGLVTPKDAVAHWRAGGELAHSEVMRRATDPNLVTPPLDEKNMRGSVTSVFIDRDVSAGKKAVDAPSRGFGFVEFAHHTHALAVLRQLNNNPAYSAEYTAGGKHASEMARHNRGKNGKKAKVDPETGLEFLNEDRKASVPRLIVEFAVENKVKARQQAEKVAQKKVNKIKQKIQNKKRQPTSNDKVENQKRLGRGALQRQKKRARKEAGEDGVDKATEVLVPSSKKSDDKVVMPKEKKPKMVKPQRKRKVDKDDDALEDMIRSYKLSFSRGGLLADEEAIAEEHRNFSISSQGVRSIVLGKRCHLGGHISGVVSNRIAKEHGVRNPMWDIELGSNLEFARNAKMN</sequence>
<evidence type="ECO:0000256" key="1">
    <source>
        <dbReference type="ARBA" id="ARBA00004123"/>
    </source>
</evidence>
<gene>
    <name evidence="8" type="ORF">ACHAXA_010547</name>
</gene>